<accession>A0A174C830</accession>
<evidence type="ECO:0000313" key="2">
    <source>
        <dbReference type="EMBL" id="CUO09671.1"/>
    </source>
</evidence>
<evidence type="ECO:0000313" key="3">
    <source>
        <dbReference type="Proteomes" id="UP000095558"/>
    </source>
</evidence>
<name>A0A174C830_9CLOT</name>
<gene>
    <name evidence="2" type="ORF">ERS852470_01429</name>
</gene>
<dbReference type="OrthoDB" id="1690557at2"/>
<feature type="coiled-coil region" evidence="1">
    <location>
        <begin position="60"/>
        <end position="87"/>
    </location>
</feature>
<proteinExistence type="predicted"/>
<dbReference type="AlphaFoldDB" id="A0A174C830"/>
<evidence type="ECO:0000256" key="1">
    <source>
        <dbReference type="SAM" id="Coils"/>
    </source>
</evidence>
<protein>
    <submittedName>
        <fullName evidence="2">Archaeal/vacuolar-type H+-ATPase subunit H</fullName>
    </submittedName>
</protein>
<sequence>MENMDSSVYELLEYLQDMVENSAKMPITGKTIIDKKEFNEVIEQIMNCLPDQFKKAQWIVSEKDRILADAQKEYDSVKKETIEIMKQNVESHDIVREAKLRANEIIALAQRDAKAIRIGSREYSNEILTQLDAEIEKQKAALIKSMQDSFEKVAKDIDDNLTQTGTIIKENIAELRTM</sequence>
<keyword evidence="1" id="KW-0175">Coiled coil</keyword>
<reference evidence="2 3" key="1">
    <citation type="submission" date="2015-09" db="EMBL/GenBank/DDBJ databases">
        <authorList>
            <consortium name="Pathogen Informatics"/>
        </authorList>
    </citation>
    <scope>NUCLEOTIDE SEQUENCE [LARGE SCALE GENOMIC DNA]</scope>
    <source>
        <strain evidence="2 3">2789STDY5834855</strain>
    </source>
</reference>
<dbReference type="RefSeq" id="WP_055276123.1">
    <property type="nucleotide sequence ID" value="NZ_CYZV01000013.1"/>
</dbReference>
<dbReference type="EMBL" id="CYZV01000013">
    <property type="protein sequence ID" value="CUO09671.1"/>
    <property type="molecule type" value="Genomic_DNA"/>
</dbReference>
<organism evidence="2 3">
    <name type="scientific">Clostridium disporicum</name>
    <dbReference type="NCBI Taxonomy" id="84024"/>
    <lineage>
        <taxon>Bacteria</taxon>
        <taxon>Bacillati</taxon>
        <taxon>Bacillota</taxon>
        <taxon>Clostridia</taxon>
        <taxon>Eubacteriales</taxon>
        <taxon>Clostridiaceae</taxon>
        <taxon>Clostridium</taxon>
    </lineage>
</organism>
<dbReference type="Proteomes" id="UP000095558">
    <property type="component" value="Unassembled WGS sequence"/>
</dbReference>